<name>A0A9X9LMY2_GULGU</name>
<dbReference type="EMBL" id="CYRY02008649">
    <property type="protein sequence ID" value="VCW77304.1"/>
    <property type="molecule type" value="Genomic_DNA"/>
</dbReference>
<feature type="compositionally biased region" description="Polar residues" evidence="1">
    <location>
        <begin position="12"/>
        <end position="22"/>
    </location>
</feature>
<feature type="region of interest" description="Disordered" evidence="1">
    <location>
        <begin position="1"/>
        <end position="22"/>
    </location>
</feature>
<sequence>MCLQKGGATGHTADSSKSPPGK</sequence>
<dbReference type="AlphaFoldDB" id="A0A9X9LMY2"/>
<proteinExistence type="predicted"/>
<evidence type="ECO:0000313" key="2">
    <source>
        <dbReference type="EMBL" id="VCW77304.1"/>
    </source>
</evidence>
<accession>A0A9X9LMY2</accession>
<organism evidence="2 3">
    <name type="scientific">Gulo gulo</name>
    <name type="common">Wolverine</name>
    <name type="synonym">Gluton</name>
    <dbReference type="NCBI Taxonomy" id="48420"/>
    <lineage>
        <taxon>Eukaryota</taxon>
        <taxon>Metazoa</taxon>
        <taxon>Chordata</taxon>
        <taxon>Craniata</taxon>
        <taxon>Vertebrata</taxon>
        <taxon>Euteleostomi</taxon>
        <taxon>Mammalia</taxon>
        <taxon>Eutheria</taxon>
        <taxon>Laurasiatheria</taxon>
        <taxon>Carnivora</taxon>
        <taxon>Caniformia</taxon>
        <taxon>Musteloidea</taxon>
        <taxon>Mustelidae</taxon>
        <taxon>Guloninae</taxon>
        <taxon>Gulo</taxon>
    </lineage>
</organism>
<dbReference type="Proteomes" id="UP000269945">
    <property type="component" value="Unassembled WGS sequence"/>
</dbReference>
<keyword evidence="3" id="KW-1185">Reference proteome</keyword>
<protein>
    <submittedName>
        <fullName evidence="2">Uncharacterized protein</fullName>
    </submittedName>
</protein>
<reference evidence="2 3" key="1">
    <citation type="submission" date="2018-10" db="EMBL/GenBank/DDBJ databases">
        <authorList>
            <person name="Ekblom R."/>
            <person name="Jareborg N."/>
        </authorList>
    </citation>
    <scope>NUCLEOTIDE SEQUENCE [LARGE SCALE GENOMIC DNA]</scope>
    <source>
        <tissue evidence="2">Muscle</tissue>
    </source>
</reference>
<evidence type="ECO:0000313" key="3">
    <source>
        <dbReference type="Proteomes" id="UP000269945"/>
    </source>
</evidence>
<gene>
    <name evidence="2" type="ORF">BN2614_LOCUS2</name>
</gene>
<comment type="caution">
    <text evidence="2">The sequence shown here is derived from an EMBL/GenBank/DDBJ whole genome shotgun (WGS) entry which is preliminary data.</text>
</comment>
<evidence type="ECO:0000256" key="1">
    <source>
        <dbReference type="SAM" id="MobiDB-lite"/>
    </source>
</evidence>